<reference evidence="4 5" key="1">
    <citation type="submission" date="2017-08" db="EMBL/GenBank/DDBJ databases">
        <title>Acidophilic green algal genome provides insights into adaptation to an acidic environment.</title>
        <authorList>
            <person name="Hirooka S."/>
            <person name="Hirose Y."/>
            <person name="Kanesaki Y."/>
            <person name="Higuchi S."/>
            <person name="Fujiwara T."/>
            <person name="Onuma R."/>
            <person name="Era A."/>
            <person name="Ohbayashi R."/>
            <person name="Uzuka A."/>
            <person name="Nozaki H."/>
            <person name="Yoshikawa H."/>
            <person name="Miyagishima S.Y."/>
        </authorList>
    </citation>
    <scope>NUCLEOTIDE SEQUENCE [LARGE SCALE GENOMIC DNA]</scope>
    <source>
        <strain evidence="4 5">NIES-2499</strain>
    </source>
</reference>
<dbReference type="EMBL" id="BEGY01000027">
    <property type="protein sequence ID" value="GAX77792.1"/>
    <property type="molecule type" value="Genomic_DNA"/>
</dbReference>
<dbReference type="Proteomes" id="UP000232323">
    <property type="component" value="Unassembled WGS sequence"/>
</dbReference>
<dbReference type="Gene3D" id="1.10.30.10">
    <property type="entry name" value="High mobility group box domain"/>
    <property type="match status" value="1"/>
</dbReference>
<feature type="region of interest" description="Disordered" evidence="2">
    <location>
        <begin position="348"/>
        <end position="372"/>
    </location>
</feature>
<accession>A0A250X4H2</accession>
<feature type="compositionally biased region" description="Acidic residues" evidence="2">
    <location>
        <begin position="188"/>
        <end position="210"/>
    </location>
</feature>
<dbReference type="AlphaFoldDB" id="A0A250X4H2"/>
<evidence type="ECO:0000256" key="1">
    <source>
        <dbReference type="PROSITE-ProRule" id="PRU00267"/>
    </source>
</evidence>
<dbReference type="InterPro" id="IPR036910">
    <property type="entry name" value="HMG_box_dom_sf"/>
</dbReference>
<feature type="region of interest" description="Disordered" evidence="2">
    <location>
        <begin position="1"/>
        <end position="22"/>
    </location>
</feature>
<feature type="region of interest" description="Disordered" evidence="2">
    <location>
        <begin position="239"/>
        <end position="293"/>
    </location>
</feature>
<dbReference type="SUPFAM" id="SSF47095">
    <property type="entry name" value="HMG-box"/>
    <property type="match status" value="1"/>
</dbReference>
<dbReference type="GO" id="GO:0003677">
    <property type="term" value="F:DNA binding"/>
    <property type="evidence" value="ECO:0007669"/>
    <property type="project" value="UniProtKB-UniRule"/>
</dbReference>
<dbReference type="InterPro" id="IPR009071">
    <property type="entry name" value="HMG_box_dom"/>
</dbReference>
<feature type="compositionally biased region" description="Basic and acidic residues" evidence="2">
    <location>
        <begin position="175"/>
        <end position="187"/>
    </location>
</feature>
<protein>
    <recommendedName>
        <fullName evidence="3">HMG box domain-containing protein</fullName>
    </recommendedName>
</protein>
<feature type="domain" description="HMG box" evidence="3">
    <location>
        <begin position="52"/>
        <end position="122"/>
    </location>
</feature>
<organism evidence="4 5">
    <name type="scientific">Chlamydomonas eustigma</name>
    <dbReference type="NCBI Taxonomy" id="1157962"/>
    <lineage>
        <taxon>Eukaryota</taxon>
        <taxon>Viridiplantae</taxon>
        <taxon>Chlorophyta</taxon>
        <taxon>core chlorophytes</taxon>
        <taxon>Chlorophyceae</taxon>
        <taxon>CS clade</taxon>
        <taxon>Chlamydomonadales</taxon>
        <taxon>Chlamydomonadaceae</taxon>
        <taxon>Chlamydomonas</taxon>
    </lineage>
</organism>
<evidence type="ECO:0000256" key="2">
    <source>
        <dbReference type="SAM" id="MobiDB-lite"/>
    </source>
</evidence>
<dbReference type="GO" id="GO:0005634">
    <property type="term" value="C:nucleus"/>
    <property type="evidence" value="ECO:0007669"/>
    <property type="project" value="UniProtKB-UniRule"/>
</dbReference>
<feature type="region of interest" description="Disordered" evidence="2">
    <location>
        <begin position="160"/>
        <end position="227"/>
    </location>
</feature>
<evidence type="ECO:0000259" key="3">
    <source>
        <dbReference type="PROSITE" id="PS50118"/>
    </source>
</evidence>
<feature type="compositionally biased region" description="Basic and acidic residues" evidence="2">
    <location>
        <begin position="308"/>
        <end position="325"/>
    </location>
</feature>
<feature type="compositionally biased region" description="Basic and acidic residues" evidence="2">
    <location>
        <begin position="239"/>
        <end position="251"/>
    </location>
</feature>
<keyword evidence="1" id="KW-0238">DNA-binding</keyword>
<gene>
    <name evidence="4" type="ORF">CEUSTIGMA_g5235.t1</name>
</gene>
<name>A0A250X4H2_9CHLO</name>
<evidence type="ECO:0000313" key="5">
    <source>
        <dbReference type="Proteomes" id="UP000232323"/>
    </source>
</evidence>
<evidence type="ECO:0000313" key="4">
    <source>
        <dbReference type="EMBL" id="GAX77792.1"/>
    </source>
</evidence>
<proteinExistence type="predicted"/>
<keyword evidence="5" id="KW-1185">Reference proteome</keyword>
<feature type="region of interest" description="Disordered" evidence="2">
    <location>
        <begin position="308"/>
        <end position="327"/>
    </location>
</feature>
<sequence length="392" mass="43733">MAACNKEVSNPSTSFFKRDGKKHAGKIRFPKNFLPNNAILGKKLKSKEAGPPAPSKSALAYFTDDFLKKVATVEEERGKLRMAVQKEAKEKWLQLTEERRKPYHDLAAGAKAKYQEELSSFKLAHPEYQRKGKKAEKAVEEVVEESQGKFVVKPLEFSFKGTKKKTRGAASSKNGKREQECGVRETEAADDLEEDSDEAENGDYESELSTDDDHLTSSGDGRLSLKTLSTRQAKLAAVKKEAAKQKEEVPDQARLGPGAQRKLVVESSKQRSRAQRVVQEDEEEPQLKAMGKRRMVLGDIEEELVEGEKVMSRKSSKRDGKKVELSEGVGSVSGLVVTGVTLEDPKMKFTQSKPVPEPEVKLKEKKSVKRKEPAEVVEEVVEGKRRMRSATK</sequence>
<feature type="DNA-binding region" description="HMG box" evidence="1">
    <location>
        <begin position="52"/>
        <end position="122"/>
    </location>
</feature>
<comment type="caution">
    <text evidence="4">The sequence shown here is derived from an EMBL/GenBank/DDBJ whole genome shotgun (WGS) entry which is preliminary data.</text>
</comment>
<dbReference type="PROSITE" id="PS50118">
    <property type="entry name" value="HMG_BOX_2"/>
    <property type="match status" value="1"/>
</dbReference>
<keyword evidence="1" id="KW-0539">Nucleus</keyword>